<dbReference type="RefSeq" id="WP_264501241.1">
    <property type="nucleotide sequence ID" value="NZ_JAPDDS010000005.1"/>
</dbReference>
<accession>A0ABT3FPP3</accession>
<dbReference type="Proteomes" id="UP001207930">
    <property type="component" value="Unassembled WGS sequence"/>
</dbReference>
<comment type="caution">
    <text evidence="1">The sequence shown here is derived from an EMBL/GenBank/DDBJ whole genome shotgun (WGS) entry which is preliminary data.</text>
</comment>
<dbReference type="EMBL" id="JAPDDS010000005">
    <property type="protein sequence ID" value="MCW1885284.1"/>
    <property type="molecule type" value="Genomic_DNA"/>
</dbReference>
<sequence length="102" mass="11611">MIFTESVAFARKVFDILTEDELIALEDLLMDSPDAGAIIPGSRGLRKIRVASRGKGKRGGSRVIYYWYVDPEKIQFCRIYEKSDQENLSKAEVEQILTELDP</sequence>
<protein>
    <submittedName>
        <fullName evidence="1">Type II toxin-antitoxin system RelE/ParE family toxin</fullName>
    </submittedName>
</protein>
<reference evidence="1 2" key="1">
    <citation type="submission" date="2022-10" db="EMBL/GenBank/DDBJ databases">
        <title>Luteolibacter flavescens strain MCCC 1K03193, whole genome shotgun sequencing project.</title>
        <authorList>
            <person name="Zhao G."/>
            <person name="Shen L."/>
        </authorList>
    </citation>
    <scope>NUCLEOTIDE SEQUENCE [LARGE SCALE GENOMIC DNA]</scope>
    <source>
        <strain evidence="1 2">MCCC 1K03193</strain>
    </source>
</reference>
<name>A0ABT3FPP3_9BACT</name>
<dbReference type="PIRSF" id="PIRSF039032">
    <property type="entry name" value="HigB-2"/>
    <property type="match status" value="1"/>
</dbReference>
<gene>
    <name evidence="1" type="ORF">OKA04_11135</name>
</gene>
<dbReference type="Pfam" id="PF06296">
    <property type="entry name" value="RelE"/>
    <property type="match status" value="1"/>
</dbReference>
<keyword evidence="2" id="KW-1185">Reference proteome</keyword>
<proteinExistence type="predicted"/>
<evidence type="ECO:0000313" key="1">
    <source>
        <dbReference type="EMBL" id="MCW1885284.1"/>
    </source>
</evidence>
<dbReference type="InterPro" id="IPR009387">
    <property type="entry name" value="HigB-2"/>
</dbReference>
<organism evidence="1 2">
    <name type="scientific">Luteolibacter flavescens</name>
    <dbReference type="NCBI Taxonomy" id="1859460"/>
    <lineage>
        <taxon>Bacteria</taxon>
        <taxon>Pseudomonadati</taxon>
        <taxon>Verrucomicrobiota</taxon>
        <taxon>Verrucomicrobiia</taxon>
        <taxon>Verrucomicrobiales</taxon>
        <taxon>Verrucomicrobiaceae</taxon>
        <taxon>Luteolibacter</taxon>
    </lineage>
</organism>
<evidence type="ECO:0000313" key="2">
    <source>
        <dbReference type="Proteomes" id="UP001207930"/>
    </source>
</evidence>